<reference evidence="3" key="1">
    <citation type="journal article" date="2014" name="Int. J. Syst. Evol. Microbiol.">
        <title>Complete genome sequence of Corynebacterium casei LMG S-19264T (=DSM 44701T), isolated from a smear-ripened cheese.</title>
        <authorList>
            <consortium name="US DOE Joint Genome Institute (JGI-PGF)"/>
            <person name="Walter F."/>
            <person name="Albersmeier A."/>
            <person name="Kalinowski J."/>
            <person name="Ruckert C."/>
        </authorList>
    </citation>
    <scope>NUCLEOTIDE SEQUENCE</scope>
    <source>
        <strain evidence="3">CGMCC 1.12987</strain>
    </source>
</reference>
<dbReference type="Gene3D" id="3.30.310.160">
    <property type="entry name" value="YycH protein, domain 2"/>
    <property type="match status" value="1"/>
</dbReference>
<dbReference type="EMBL" id="BMGR01000002">
    <property type="protein sequence ID" value="GGF94025.1"/>
    <property type="molecule type" value="Genomic_DNA"/>
</dbReference>
<accession>A0A917FPX9</accession>
<reference evidence="3" key="2">
    <citation type="submission" date="2020-09" db="EMBL/GenBank/DDBJ databases">
        <authorList>
            <person name="Sun Q."/>
            <person name="Zhou Y."/>
        </authorList>
    </citation>
    <scope>NUCLEOTIDE SEQUENCE</scope>
    <source>
        <strain evidence="3">CGMCC 1.12987</strain>
    </source>
</reference>
<evidence type="ECO:0000313" key="3">
    <source>
        <dbReference type="EMBL" id="GGF94025.1"/>
    </source>
</evidence>
<gene>
    <name evidence="3" type="ORF">GCM10010916_09200</name>
</gene>
<dbReference type="InterPro" id="IPR009996">
    <property type="entry name" value="YycH"/>
</dbReference>
<dbReference type="Pfam" id="PF07435">
    <property type="entry name" value="YycH"/>
    <property type="match status" value="1"/>
</dbReference>
<evidence type="ECO:0000256" key="1">
    <source>
        <dbReference type="SAM" id="MobiDB-lite"/>
    </source>
</evidence>
<evidence type="ECO:0000259" key="2">
    <source>
        <dbReference type="Pfam" id="PF07435"/>
    </source>
</evidence>
<feature type="domain" description="Regulatory protein YycH" evidence="2">
    <location>
        <begin position="3"/>
        <end position="422"/>
    </location>
</feature>
<dbReference type="Proteomes" id="UP000644756">
    <property type="component" value="Unassembled WGS sequence"/>
</dbReference>
<proteinExistence type="predicted"/>
<sequence>MMEKIKTGALAFLVVLSLLQSFFLAYSIPDLGTTVSSEQDYVQTEKMGTEDRVENLIFPEDMVLHLGGDRHTVLYPGIEFYDLILGKLKNREFKGFQRSPLDVHDWSEVRSRDIGVELRFGNGVPVELLQEIFRLEGDLLFLADKIDRIWIFKMDEREEVRAYFFSSDGRTVYESIRADLTISDVHEYVGFGTYLTPYQTADGSLYLPERPLEEVETVVDFDTYSPDQMLRNLFFDPGITRAIEDRSGTQIYTDSKRGLQVEQDGQWVRYTNPVASTGSGNQLGENVYTSIQFINQHGGWDGSHRYVNTVEPEEGRTIVFQQYYPSSRYALPILSEPAFRYGMMKLVMQQGIVAEYERSLMTLGSNTEKTIRYLPGGEALATRLSDYGRRSEVVAVYPALKAALTEGQHIRLTPVWAVRLADGTQEPLTGALPAGTVVDSELLPQGSGTDVEALSESGNEEAGSGKPEEILQESSGIAGRAAP</sequence>
<feature type="region of interest" description="Disordered" evidence="1">
    <location>
        <begin position="443"/>
        <end position="483"/>
    </location>
</feature>
<evidence type="ECO:0000313" key="4">
    <source>
        <dbReference type="Proteomes" id="UP000644756"/>
    </source>
</evidence>
<comment type="caution">
    <text evidence="3">The sequence shown here is derived from an EMBL/GenBank/DDBJ whole genome shotgun (WGS) entry which is preliminary data.</text>
</comment>
<protein>
    <recommendedName>
        <fullName evidence="2">Regulatory protein YycH domain-containing protein</fullName>
    </recommendedName>
</protein>
<dbReference type="RefSeq" id="WP_188529445.1">
    <property type="nucleotide sequence ID" value="NZ_BMGR01000002.1"/>
</dbReference>
<name>A0A917FPX9_9BACL</name>
<dbReference type="InterPro" id="IPR042274">
    <property type="entry name" value="YycH/YycI_2"/>
</dbReference>
<organism evidence="3 4">
    <name type="scientific">Paenibacillus abyssi</name>
    <dbReference type="NCBI Taxonomy" id="1340531"/>
    <lineage>
        <taxon>Bacteria</taxon>
        <taxon>Bacillati</taxon>
        <taxon>Bacillota</taxon>
        <taxon>Bacilli</taxon>
        <taxon>Bacillales</taxon>
        <taxon>Paenibacillaceae</taxon>
        <taxon>Paenibacillus</taxon>
    </lineage>
</organism>
<dbReference type="AlphaFoldDB" id="A0A917FPX9"/>
<keyword evidence="4" id="KW-1185">Reference proteome</keyword>
<dbReference type="CDD" id="cd15787">
    <property type="entry name" value="YycH_N"/>
    <property type="match status" value="1"/>
</dbReference>